<dbReference type="VEuPathDB" id="FungiDB:BTJ68_04201"/>
<dbReference type="Proteomes" id="UP000281468">
    <property type="component" value="Unassembled WGS sequence"/>
</dbReference>
<dbReference type="GO" id="GO:0019915">
    <property type="term" value="P:lipid storage"/>
    <property type="evidence" value="ECO:0007669"/>
    <property type="project" value="InterPro"/>
</dbReference>
<keyword evidence="4" id="KW-0378">Hydrolase</keyword>
<dbReference type="PANTHER" id="PTHR13390:SF0">
    <property type="entry name" value="LIPID DROPLET-ASSOCIATED HYDROLASE"/>
    <property type="match status" value="1"/>
</dbReference>
<dbReference type="Gene3D" id="3.40.50.1820">
    <property type="entry name" value="alpha/beta hydrolase"/>
    <property type="match status" value="1"/>
</dbReference>
<dbReference type="SUPFAM" id="SSF53474">
    <property type="entry name" value="alpha/beta-Hydrolases"/>
    <property type="match status" value="1"/>
</dbReference>
<dbReference type="EMBL" id="QWIQ01000160">
    <property type="protein sequence ID" value="RMZ02922.1"/>
    <property type="molecule type" value="Genomic_DNA"/>
</dbReference>
<dbReference type="Pfam" id="PF10230">
    <property type="entry name" value="LIDHydrolase"/>
    <property type="match status" value="1"/>
</dbReference>
<dbReference type="PANTHER" id="PTHR13390">
    <property type="entry name" value="LIPASE"/>
    <property type="match status" value="1"/>
</dbReference>
<gene>
    <name evidence="5" type="ORF">D0862_05847</name>
</gene>
<evidence type="ECO:0000256" key="2">
    <source>
        <dbReference type="ARBA" id="ARBA00008300"/>
    </source>
</evidence>
<dbReference type="GO" id="GO:0005811">
    <property type="term" value="C:lipid droplet"/>
    <property type="evidence" value="ECO:0007669"/>
    <property type="project" value="UniProtKB-SubCell"/>
</dbReference>
<accession>A0A3M7GQF7</accession>
<proteinExistence type="inferred from homology"/>
<dbReference type="AlphaFoldDB" id="A0A3M7GQF7"/>
<evidence type="ECO:0008006" key="7">
    <source>
        <dbReference type="Google" id="ProtNLM"/>
    </source>
</evidence>
<protein>
    <recommendedName>
        <fullName evidence="7">AB hydrolase-1 domain-containing protein</fullName>
    </recommendedName>
</protein>
<evidence type="ECO:0000256" key="1">
    <source>
        <dbReference type="ARBA" id="ARBA00004502"/>
    </source>
</evidence>
<evidence type="ECO:0000313" key="6">
    <source>
        <dbReference type="Proteomes" id="UP000281468"/>
    </source>
</evidence>
<dbReference type="InterPro" id="IPR029058">
    <property type="entry name" value="AB_hydrolase_fold"/>
</dbReference>
<comment type="similarity">
    <text evidence="2">Belongs to the AB hydrolase superfamily. LDAH family.</text>
</comment>
<evidence type="ECO:0000313" key="5">
    <source>
        <dbReference type="EMBL" id="RMZ02922.1"/>
    </source>
</evidence>
<keyword evidence="3" id="KW-0551">Lipid droplet</keyword>
<comment type="subcellular location">
    <subcellularLocation>
        <location evidence="1">Lipid droplet</location>
    </subcellularLocation>
</comment>
<comment type="caution">
    <text evidence="5">The sequence shown here is derived from an EMBL/GenBank/DDBJ whole genome shotgun (WGS) entry which is preliminary data.</text>
</comment>
<evidence type="ECO:0000256" key="3">
    <source>
        <dbReference type="ARBA" id="ARBA00022677"/>
    </source>
</evidence>
<name>A0A3M7GQF7_HORWE</name>
<reference evidence="5 6" key="1">
    <citation type="journal article" date="2018" name="BMC Genomics">
        <title>Genomic evidence for intraspecific hybridization in a clonal and extremely halotolerant yeast.</title>
        <authorList>
            <person name="Gostincar C."/>
            <person name="Stajich J.E."/>
            <person name="Zupancic J."/>
            <person name="Zalar P."/>
            <person name="Gunde-Cimerman N."/>
        </authorList>
    </citation>
    <scope>NUCLEOTIDE SEQUENCE [LARGE SCALE GENOMIC DNA]</scope>
    <source>
        <strain evidence="5 6">EXF-171</strain>
    </source>
</reference>
<dbReference type="GO" id="GO:0016298">
    <property type="term" value="F:lipase activity"/>
    <property type="evidence" value="ECO:0007669"/>
    <property type="project" value="InterPro"/>
</dbReference>
<sequence length="385" mass="42469">MKPTLQDVIYFDPPSTAKPKDSAQGALLIFFITGNPGLIAYYGPFLDRLQSLLSDEEGLVGGSRCYTYGASLAGFEVNGDQLSRSHRSSSHDAPYGLQEQIDQVAARLEHVAGSVKSSEGQRVPVILIGHSVGSYILLEIASKWQSRQKAGSSSSPHDIIGGICLFPTVVDIAKSPTGRRMTPLLNIPAFPTAVHYIARPLRLLPFWVVVYLVALVTGMPNNMATITAAFLCSENGVRQALHMARDEMHEITDDKFSDDIWGTSGNVGDEGKVLQSKAAAVVNKQADASRNLLMRRPTTKLYFYWGKNDHWVADNTRDTILAARAQKATDEPMLEKSKPVMEIDQHDIPHGFCLQREHSNLIAEKVANWIKEIKTNHVSYQRDAL</sequence>
<evidence type="ECO:0000256" key="4">
    <source>
        <dbReference type="ARBA" id="ARBA00022801"/>
    </source>
</evidence>
<organism evidence="5 6">
    <name type="scientific">Hortaea werneckii</name>
    <name type="common">Black yeast</name>
    <name type="synonym">Cladosporium werneckii</name>
    <dbReference type="NCBI Taxonomy" id="91943"/>
    <lineage>
        <taxon>Eukaryota</taxon>
        <taxon>Fungi</taxon>
        <taxon>Dikarya</taxon>
        <taxon>Ascomycota</taxon>
        <taxon>Pezizomycotina</taxon>
        <taxon>Dothideomycetes</taxon>
        <taxon>Dothideomycetidae</taxon>
        <taxon>Mycosphaerellales</taxon>
        <taxon>Teratosphaeriaceae</taxon>
        <taxon>Hortaea</taxon>
    </lineage>
</organism>
<dbReference type="InterPro" id="IPR019363">
    <property type="entry name" value="LDAH"/>
</dbReference>